<dbReference type="AlphaFoldDB" id="A0A0L8L4R5"/>
<dbReference type="EMBL" id="LGUS01000176">
    <property type="protein sequence ID" value="KOG33076.1"/>
    <property type="molecule type" value="Genomic_DNA"/>
</dbReference>
<evidence type="ECO:0008006" key="4">
    <source>
        <dbReference type="Google" id="ProtNLM"/>
    </source>
</evidence>
<reference evidence="3" key="1">
    <citation type="submission" date="2015-07" db="EMBL/GenBank/DDBJ databases">
        <authorList>
            <person name="Ju K.-S."/>
            <person name="Doroghazi J.R."/>
            <person name="Metcalf W.W."/>
        </authorList>
    </citation>
    <scope>NUCLEOTIDE SEQUENCE [LARGE SCALE GENOMIC DNA]</scope>
    <source>
        <strain evidence="3">NRRL 2290</strain>
    </source>
</reference>
<feature type="transmembrane region" description="Helical" evidence="1">
    <location>
        <begin position="216"/>
        <end position="244"/>
    </location>
</feature>
<feature type="transmembrane region" description="Helical" evidence="1">
    <location>
        <begin position="97"/>
        <end position="115"/>
    </location>
</feature>
<organism evidence="2 3">
    <name type="scientific">Streptomyces resistomycificus</name>
    <dbReference type="NCBI Taxonomy" id="67356"/>
    <lineage>
        <taxon>Bacteria</taxon>
        <taxon>Bacillati</taxon>
        <taxon>Actinomycetota</taxon>
        <taxon>Actinomycetes</taxon>
        <taxon>Kitasatosporales</taxon>
        <taxon>Streptomycetaceae</taxon>
        <taxon>Streptomyces</taxon>
        <taxon>Streptomyces aurantiacus group</taxon>
    </lineage>
</organism>
<keyword evidence="3" id="KW-1185">Reference proteome</keyword>
<name>A0A0L8L4R5_9ACTN</name>
<keyword evidence="1" id="KW-1133">Transmembrane helix</keyword>
<dbReference type="PATRIC" id="fig|67356.5.peg.5268"/>
<evidence type="ECO:0000256" key="1">
    <source>
        <dbReference type="SAM" id="Phobius"/>
    </source>
</evidence>
<evidence type="ECO:0000313" key="3">
    <source>
        <dbReference type="Proteomes" id="UP000037251"/>
    </source>
</evidence>
<gene>
    <name evidence="2" type="ORF">ADK37_24695</name>
</gene>
<protein>
    <recommendedName>
        <fullName evidence="4">DUF3592 domain-containing protein</fullName>
    </recommendedName>
</protein>
<sequence>MVVLRRSAEELRIPVEAMAEVRAEGRAVEIELLGGAEPVVYRVEGISEAGAAAFGQSVGRLLPTPDGDAEAVDGLSLVDVRALPGWNRGWFSGRRPVAAVGALVYAGLVAAVGVAGGGEQVAALLGGSVALYAGCFMIYAGGRANVADWRLKRHGITVVAQFSHYTNKWRVYTYTTATGQSYTYQTSGSGTDPIEIIYDPARPGDARVGVSVLDTLIIILLLALPGSVAVVGIFLVGHSVAALWGGA</sequence>
<comment type="caution">
    <text evidence="2">The sequence shown here is derived from an EMBL/GenBank/DDBJ whole genome shotgun (WGS) entry which is preliminary data.</text>
</comment>
<proteinExistence type="predicted"/>
<evidence type="ECO:0000313" key="2">
    <source>
        <dbReference type="EMBL" id="KOG33076.1"/>
    </source>
</evidence>
<accession>A0A0L8L4R5</accession>
<keyword evidence="1" id="KW-0812">Transmembrane</keyword>
<feature type="transmembrane region" description="Helical" evidence="1">
    <location>
        <begin position="121"/>
        <end position="142"/>
    </location>
</feature>
<dbReference type="Proteomes" id="UP000037251">
    <property type="component" value="Unassembled WGS sequence"/>
</dbReference>
<dbReference type="eggNOG" id="ENOG50318UH">
    <property type="taxonomic scope" value="Bacteria"/>
</dbReference>
<keyword evidence="1" id="KW-0472">Membrane</keyword>